<accession>A0A1I4W9K0</accession>
<sequence>MKKFPLIILTPIPISGIGIHCEDCSGKAYKYSEKLMTTISSMNWSKSISNFQATK</sequence>
<gene>
    <name evidence="1" type="ORF">SAMN05421594_1041</name>
</gene>
<evidence type="ECO:0000313" key="2">
    <source>
        <dbReference type="Proteomes" id="UP000198769"/>
    </source>
</evidence>
<protein>
    <submittedName>
        <fullName evidence="1">Uncharacterized protein</fullName>
    </submittedName>
</protein>
<proteinExistence type="predicted"/>
<reference evidence="2" key="1">
    <citation type="submission" date="2016-10" db="EMBL/GenBank/DDBJ databases">
        <authorList>
            <person name="Varghese N."/>
            <person name="Submissions S."/>
        </authorList>
    </citation>
    <scope>NUCLEOTIDE SEQUENCE [LARGE SCALE GENOMIC DNA]</scope>
    <source>
        <strain evidence="2">DSM 25575</strain>
    </source>
</reference>
<dbReference type="AlphaFoldDB" id="A0A1I4W9K0"/>
<dbReference type="Proteomes" id="UP000198769">
    <property type="component" value="Unassembled WGS sequence"/>
</dbReference>
<keyword evidence="2" id="KW-1185">Reference proteome</keyword>
<evidence type="ECO:0000313" key="1">
    <source>
        <dbReference type="EMBL" id="SFN10444.1"/>
    </source>
</evidence>
<dbReference type="EMBL" id="FOVD01000001">
    <property type="protein sequence ID" value="SFN10444.1"/>
    <property type="molecule type" value="Genomic_DNA"/>
</dbReference>
<dbReference type="RefSeq" id="WP_167375240.1">
    <property type="nucleotide sequence ID" value="NZ_FOVD01000001.1"/>
</dbReference>
<name>A0A1I4W9K0_CHROL</name>
<organism evidence="1 2">
    <name type="scientific">Chryseobacterium oleae</name>
    <dbReference type="NCBI Taxonomy" id="491207"/>
    <lineage>
        <taxon>Bacteria</taxon>
        <taxon>Pseudomonadati</taxon>
        <taxon>Bacteroidota</taxon>
        <taxon>Flavobacteriia</taxon>
        <taxon>Flavobacteriales</taxon>
        <taxon>Weeksellaceae</taxon>
        <taxon>Chryseobacterium group</taxon>
        <taxon>Chryseobacterium</taxon>
    </lineage>
</organism>